<dbReference type="InterPro" id="IPR006295">
    <property type="entry name" value="DNA_primase_DnaG"/>
</dbReference>
<dbReference type="EC" id="2.7.7.101" evidence="12"/>
<keyword evidence="5 12" id="KW-0235">DNA replication</keyword>
<evidence type="ECO:0000256" key="4">
    <source>
        <dbReference type="ARBA" id="ARBA00022695"/>
    </source>
</evidence>
<dbReference type="CDD" id="cd03364">
    <property type="entry name" value="TOPRIM_DnaG_primases"/>
    <property type="match status" value="1"/>
</dbReference>
<evidence type="ECO:0000256" key="10">
    <source>
        <dbReference type="ARBA" id="ARBA00023125"/>
    </source>
</evidence>
<dbReference type="InterPro" id="IPR034151">
    <property type="entry name" value="TOPRIM_DnaG_bac"/>
</dbReference>
<organism evidence="15 16">
    <name type="scientific">Lachnospira intestinalis</name>
    <dbReference type="NCBI Taxonomy" id="3133158"/>
    <lineage>
        <taxon>Bacteria</taxon>
        <taxon>Bacillati</taxon>
        <taxon>Bacillota</taxon>
        <taxon>Clostridia</taxon>
        <taxon>Lachnospirales</taxon>
        <taxon>Lachnospiraceae</taxon>
        <taxon>Lachnospira</taxon>
    </lineage>
</organism>
<comment type="cofactor">
    <cofactor evidence="12 13">
        <name>Zn(2+)</name>
        <dbReference type="ChEBI" id="CHEBI:29105"/>
    </cofactor>
    <text evidence="12 13">Binds 1 zinc ion per monomer.</text>
</comment>
<name>A0ABV1H3E6_9FIRM</name>
<comment type="subunit">
    <text evidence="12">Monomer. Interacts with DnaB.</text>
</comment>
<keyword evidence="16" id="KW-1185">Reference proteome</keyword>
<dbReference type="Pfam" id="PF01807">
    <property type="entry name" value="Zn_ribbon_DnaG"/>
    <property type="match status" value="1"/>
</dbReference>
<dbReference type="InterPro" id="IPR037068">
    <property type="entry name" value="DNA_primase_core_N_sf"/>
</dbReference>
<evidence type="ECO:0000259" key="14">
    <source>
        <dbReference type="PROSITE" id="PS50880"/>
    </source>
</evidence>
<dbReference type="Gene3D" id="3.90.980.10">
    <property type="entry name" value="DNA primase, catalytic core, N-terminal domain"/>
    <property type="match status" value="1"/>
</dbReference>
<dbReference type="NCBIfam" id="TIGR01391">
    <property type="entry name" value="dnaG"/>
    <property type="match status" value="1"/>
</dbReference>
<feature type="domain" description="Toprim" evidence="14">
    <location>
        <begin position="252"/>
        <end position="333"/>
    </location>
</feature>
<keyword evidence="8 12" id="KW-0862">Zinc</keyword>
<proteinExistence type="inferred from homology"/>
<keyword evidence="9" id="KW-0460">Magnesium</keyword>
<dbReference type="SMART" id="SM00400">
    <property type="entry name" value="ZnF_CHCC"/>
    <property type="match status" value="1"/>
</dbReference>
<dbReference type="PANTHER" id="PTHR30313:SF2">
    <property type="entry name" value="DNA PRIMASE"/>
    <property type="match status" value="1"/>
</dbReference>
<evidence type="ECO:0000256" key="12">
    <source>
        <dbReference type="HAMAP-Rule" id="MF_00974"/>
    </source>
</evidence>
<dbReference type="InterPro" id="IPR006171">
    <property type="entry name" value="TOPRIM_dom"/>
</dbReference>
<dbReference type="SUPFAM" id="SSF56731">
    <property type="entry name" value="DNA primase core"/>
    <property type="match status" value="1"/>
</dbReference>
<dbReference type="PIRSF" id="PIRSF002811">
    <property type="entry name" value="DnaG"/>
    <property type="match status" value="1"/>
</dbReference>
<dbReference type="InterPro" id="IPR013264">
    <property type="entry name" value="DNAG_N"/>
</dbReference>
<sequence length="587" mass="66086">MYASEVIDEVVSRSDIVDIISGYIKLKKNGSSYVGLCPFHNEKSPSFSVSPGKQLYHCFGCGVGGNVITFVMEYENYTFLEAVKYLADKAGMQLPETSYSEEEKKNRDLKAKLLEINKIAATYYYHQLKAENGKIGLSYLQKRGLSDTTINRFGLGYAGQTGNALYQYLKSKGYDDALLKETGLFTYERGIHDKFWNRVMFPIMDINNKVIGFGGRVMGDAKPKYLNSPETKLFDKSRNLYGLNAARISRKSNMIICEGYMDVISLHQAGFTQAVASLGTALTPGQAALMKRYTDNVLITYDSDAAGVKAALRAIPILKEAGLTTKVINMQPYKDPDEFIKALGAEAFQERIDKAENSFMYEIGVLEKEYDRIDPAESTKFEREAAAKLVTFREKLERENYMRAVCDRFHIELQGMRELVASLGSKEGILRRNDYPAASGQQRAAAPKKKKEDGVRQAEKILLTWMIEDAGIFEKVKEYISPQDFVNPLFKDVADKLYAQYESGSLNPAAIISTYDAEETHSEVAAMFSMELDNRLNHNEREKALNDTVLKVKNNSIQYQIDQAADPAQIQQLYTMKNKLSAIHITL</sequence>
<comment type="similarity">
    <text evidence="12 13">Belongs to the DnaG primase family.</text>
</comment>
<dbReference type="InterPro" id="IPR002694">
    <property type="entry name" value="Znf_CHC2"/>
</dbReference>
<dbReference type="Gene3D" id="1.10.860.10">
    <property type="entry name" value="DNAb Helicase, Chain A"/>
    <property type="match status" value="1"/>
</dbReference>
<keyword evidence="4 12" id="KW-0548">Nucleotidyltransferase</keyword>
<dbReference type="Gene3D" id="3.40.1360.10">
    <property type="match status" value="1"/>
</dbReference>
<evidence type="ECO:0000256" key="5">
    <source>
        <dbReference type="ARBA" id="ARBA00022705"/>
    </source>
</evidence>
<dbReference type="PANTHER" id="PTHR30313">
    <property type="entry name" value="DNA PRIMASE"/>
    <property type="match status" value="1"/>
</dbReference>
<keyword evidence="2 12" id="KW-0639">Primosome</keyword>
<evidence type="ECO:0000313" key="15">
    <source>
        <dbReference type="EMBL" id="MEQ2553856.1"/>
    </source>
</evidence>
<reference evidence="15" key="1">
    <citation type="submission" date="2024-03" db="EMBL/GenBank/DDBJ databases">
        <title>Human intestinal bacterial collection.</title>
        <authorList>
            <person name="Pauvert C."/>
            <person name="Hitch T.C.A."/>
            <person name="Clavel T."/>
        </authorList>
    </citation>
    <scope>NUCLEOTIDE SEQUENCE [LARGE SCALE GENOMIC DNA]</scope>
    <source>
        <strain evidence="15">CLA-AA-H89B</strain>
    </source>
</reference>
<keyword evidence="1 12" id="KW-0240">DNA-directed RNA polymerase</keyword>
<evidence type="ECO:0000313" key="16">
    <source>
        <dbReference type="Proteomes" id="UP001546774"/>
    </source>
</evidence>
<dbReference type="InterPro" id="IPR030846">
    <property type="entry name" value="DnaG_bac"/>
</dbReference>
<comment type="domain">
    <text evidence="12">Contains an N-terminal zinc-binding domain, a central core domain that contains the primase activity, and a C-terminal DnaB-binding domain.</text>
</comment>
<evidence type="ECO:0000256" key="3">
    <source>
        <dbReference type="ARBA" id="ARBA00022679"/>
    </source>
</evidence>
<dbReference type="InterPro" id="IPR016136">
    <property type="entry name" value="DNA_helicase_N/primase_C"/>
</dbReference>
<comment type="caution">
    <text evidence="15">The sequence shown here is derived from an EMBL/GenBank/DDBJ whole genome shotgun (WGS) entry which is preliminary data.</text>
</comment>
<feature type="zinc finger region" description="CHC2-type" evidence="12">
    <location>
        <begin position="37"/>
        <end position="61"/>
    </location>
</feature>
<keyword evidence="11 12" id="KW-0804">Transcription</keyword>
<dbReference type="HAMAP" id="MF_00974">
    <property type="entry name" value="DNA_primase_DnaG"/>
    <property type="match status" value="1"/>
</dbReference>
<keyword evidence="7 12" id="KW-0863">Zinc-finger</keyword>
<evidence type="ECO:0000256" key="2">
    <source>
        <dbReference type="ARBA" id="ARBA00022515"/>
    </source>
</evidence>
<accession>A0ABV1H3E6</accession>
<keyword evidence="6 12" id="KW-0479">Metal-binding</keyword>
<comment type="function">
    <text evidence="12 13">RNA polymerase that catalyzes the synthesis of short RNA molecules used as primers for DNA polymerase during DNA replication.</text>
</comment>
<keyword evidence="10 12" id="KW-0238">DNA-binding</keyword>
<dbReference type="EMBL" id="JBBMFS010000002">
    <property type="protein sequence ID" value="MEQ2553856.1"/>
    <property type="molecule type" value="Genomic_DNA"/>
</dbReference>
<comment type="catalytic activity">
    <reaction evidence="12">
        <text>ssDNA + n NTP = ssDNA/pppN(pN)n-1 hybrid + (n-1) diphosphate.</text>
        <dbReference type="EC" id="2.7.7.101"/>
    </reaction>
</comment>
<dbReference type="SMART" id="SM00493">
    <property type="entry name" value="TOPRIM"/>
    <property type="match status" value="1"/>
</dbReference>
<dbReference type="Pfam" id="PF08275">
    <property type="entry name" value="DNAG_N"/>
    <property type="match status" value="1"/>
</dbReference>
<dbReference type="SUPFAM" id="SSF57783">
    <property type="entry name" value="Zinc beta-ribbon"/>
    <property type="match status" value="1"/>
</dbReference>
<dbReference type="Gene3D" id="3.90.580.10">
    <property type="entry name" value="Zinc finger, CHC2-type domain"/>
    <property type="match status" value="1"/>
</dbReference>
<dbReference type="InterPro" id="IPR050219">
    <property type="entry name" value="DnaG_primase"/>
</dbReference>
<dbReference type="Proteomes" id="UP001546774">
    <property type="component" value="Unassembled WGS sequence"/>
</dbReference>
<evidence type="ECO:0000256" key="9">
    <source>
        <dbReference type="ARBA" id="ARBA00022842"/>
    </source>
</evidence>
<dbReference type="Pfam" id="PF13155">
    <property type="entry name" value="Toprim_2"/>
    <property type="match status" value="1"/>
</dbReference>
<gene>
    <name evidence="12 15" type="primary">dnaG</name>
    <name evidence="15" type="ORF">WMO37_02365</name>
</gene>
<evidence type="ECO:0000256" key="8">
    <source>
        <dbReference type="ARBA" id="ARBA00022833"/>
    </source>
</evidence>
<dbReference type="PROSITE" id="PS50880">
    <property type="entry name" value="TOPRIM"/>
    <property type="match status" value="1"/>
</dbReference>
<keyword evidence="3 12" id="KW-0808">Transferase</keyword>
<evidence type="ECO:0000256" key="11">
    <source>
        <dbReference type="ARBA" id="ARBA00023163"/>
    </source>
</evidence>
<evidence type="ECO:0000256" key="7">
    <source>
        <dbReference type="ARBA" id="ARBA00022771"/>
    </source>
</evidence>
<evidence type="ECO:0000256" key="6">
    <source>
        <dbReference type="ARBA" id="ARBA00022723"/>
    </source>
</evidence>
<dbReference type="InterPro" id="IPR036977">
    <property type="entry name" value="DNA_primase_Znf_CHC2"/>
</dbReference>
<evidence type="ECO:0000256" key="13">
    <source>
        <dbReference type="PIRNR" id="PIRNR002811"/>
    </source>
</evidence>
<protein>
    <recommendedName>
        <fullName evidence="12 13">DNA primase</fullName>
        <ecNumber evidence="12">2.7.7.101</ecNumber>
    </recommendedName>
</protein>
<evidence type="ECO:0000256" key="1">
    <source>
        <dbReference type="ARBA" id="ARBA00022478"/>
    </source>
</evidence>